<comment type="caution">
    <text evidence="2">The sequence shown here is derived from an EMBL/GenBank/DDBJ whole genome shotgun (WGS) entry which is preliminary data.</text>
</comment>
<proteinExistence type="predicted"/>
<evidence type="ECO:0000313" key="2">
    <source>
        <dbReference type="EMBL" id="RAK34352.1"/>
    </source>
</evidence>
<dbReference type="OrthoDB" id="7923950at2"/>
<dbReference type="RefSeq" id="WP_111574174.1">
    <property type="nucleotide sequence ID" value="NZ_JBHEEY010000001.1"/>
</dbReference>
<feature type="signal peptide" evidence="1">
    <location>
        <begin position="1"/>
        <end position="24"/>
    </location>
</feature>
<organism evidence="2 3">
    <name type="scientific">Falsochrobactrum ovis</name>
    <dbReference type="NCBI Taxonomy" id="1293442"/>
    <lineage>
        <taxon>Bacteria</taxon>
        <taxon>Pseudomonadati</taxon>
        <taxon>Pseudomonadota</taxon>
        <taxon>Alphaproteobacteria</taxon>
        <taxon>Hyphomicrobiales</taxon>
        <taxon>Brucellaceae</taxon>
        <taxon>Falsochrobactrum</taxon>
    </lineage>
</organism>
<keyword evidence="3" id="KW-1185">Reference proteome</keyword>
<dbReference type="EMBL" id="QLMK01000001">
    <property type="protein sequence ID" value="RAK34352.1"/>
    <property type="molecule type" value="Genomic_DNA"/>
</dbReference>
<sequence length="140" mass="14981">MIRFLVKSAIWLSLAFLIMPHFMADEAENVSSKPDIANSTPSTSDEIGKLIAGGKTAMDVGKFCMDNPAICENGQSALKTSAGQLLENSGALLGFLSDHFGHSDKMPTASIPETLPEKPQFIPVPTPRESVINNTADSNF</sequence>
<gene>
    <name evidence="2" type="ORF">C7374_101686</name>
</gene>
<name>A0A364K033_9HYPH</name>
<reference evidence="2 3" key="1">
    <citation type="submission" date="2018-06" db="EMBL/GenBank/DDBJ databases">
        <title>Genomic Encyclopedia of Type Strains, Phase IV (KMG-IV): sequencing the most valuable type-strain genomes for metagenomic binning, comparative biology and taxonomic classification.</title>
        <authorList>
            <person name="Goeker M."/>
        </authorList>
    </citation>
    <scope>NUCLEOTIDE SEQUENCE [LARGE SCALE GENOMIC DNA]</scope>
    <source>
        <strain evidence="2 3">DSM 26720</strain>
    </source>
</reference>
<feature type="chain" id="PRO_5016810117" evidence="1">
    <location>
        <begin position="25"/>
        <end position="140"/>
    </location>
</feature>
<evidence type="ECO:0000313" key="3">
    <source>
        <dbReference type="Proteomes" id="UP000249453"/>
    </source>
</evidence>
<evidence type="ECO:0000256" key="1">
    <source>
        <dbReference type="SAM" id="SignalP"/>
    </source>
</evidence>
<protein>
    <submittedName>
        <fullName evidence="2">Uncharacterized protein</fullName>
    </submittedName>
</protein>
<dbReference type="Proteomes" id="UP000249453">
    <property type="component" value="Unassembled WGS sequence"/>
</dbReference>
<dbReference type="AlphaFoldDB" id="A0A364K033"/>
<accession>A0A364K033</accession>
<keyword evidence="1" id="KW-0732">Signal</keyword>